<dbReference type="eggNOG" id="COG1191">
    <property type="taxonomic scope" value="Bacteria"/>
</dbReference>
<dbReference type="InterPro" id="IPR014284">
    <property type="entry name" value="RNA_pol_sigma-70_dom"/>
</dbReference>
<protein>
    <submittedName>
        <fullName evidence="8">FliA/WhiG family RNA polymerase sigma factor</fullName>
    </submittedName>
</protein>
<proteinExistence type="predicted"/>
<dbReference type="GO" id="GO:0003677">
    <property type="term" value="F:DNA binding"/>
    <property type="evidence" value="ECO:0007669"/>
    <property type="project" value="UniProtKB-KW"/>
</dbReference>
<dbReference type="InterPro" id="IPR036388">
    <property type="entry name" value="WH-like_DNA-bd_sf"/>
</dbReference>
<gene>
    <name evidence="8" type="ORF">MVAC_26806</name>
</gene>
<dbReference type="InterPro" id="IPR014322">
    <property type="entry name" value="RNA_pol_sigma-B/F/G"/>
</dbReference>
<dbReference type="InterPro" id="IPR013325">
    <property type="entry name" value="RNA_pol_sigma_r2"/>
</dbReference>
<dbReference type="NCBIfam" id="TIGR02980">
    <property type="entry name" value="SigBFG"/>
    <property type="match status" value="1"/>
</dbReference>
<reference evidence="8 9" key="1">
    <citation type="journal article" date="2012" name="J. Bacteriol.">
        <title>Complete Genome Sequence of Mycobacterium vaccae Type Strain ATCC 25954.</title>
        <authorList>
            <person name="Ho Y.S."/>
            <person name="Adroub S.A."/>
            <person name="Abadi M."/>
            <person name="Al Alwan B."/>
            <person name="Alkhateeb R."/>
            <person name="Gao G."/>
            <person name="Ragab A."/>
            <person name="Ali S."/>
            <person name="van Soolingen D."/>
            <person name="Bitter W."/>
            <person name="Pain A."/>
            <person name="Abdallah A.M."/>
        </authorList>
    </citation>
    <scope>NUCLEOTIDE SEQUENCE [LARGE SCALE GENOMIC DNA]</scope>
    <source>
        <strain evidence="8 9">ATCC 25954</strain>
    </source>
</reference>
<organism evidence="8 9">
    <name type="scientific">Mycolicibacterium vaccae ATCC 25954</name>
    <dbReference type="NCBI Taxonomy" id="1194972"/>
    <lineage>
        <taxon>Bacteria</taxon>
        <taxon>Bacillati</taxon>
        <taxon>Actinomycetota</taxon>
        <taxon>Actinomycetes</taxon>
        <taxon>Mycobacteriales</taxon>
        <taxon>Mycobacteriaceae</taxon>
        <taxon>Mycolicibacterium</taxon>
    </lineage>
</organism>
<dbReference type="Gene3D" id="1.10.10.10">
    <property type="entry name" value="Winged helix-like DNA-binding domain superfamily/Winged helix DNA-binding domain"/>
    <property type="match status" value="2"/>
</dbReference>
<dbReference type="CDD" id="cd06171">
    <property type="entry name" value="Sigma70_r4"/>
    <property type="match status" value="1"/>
</dbReference>
<dbReference type="PANTHER" id="PTHR30385">
    <property type="entry name" value="SIGMA FACTOR F FLAGELLAR"/>
    <property type="match status" value="1"/>
</dbReference>
<dbReference type="PRINTS" id="PR00046">
    <property type="entry name" value="SIGMA70FCT"/>
</dbReference>
<dbReference type="InterPro" id="IPR007624">
    <property type="entry name" value="RNA_pol_sigma70_r3"/>
</dbReference>
<name>K0UDK2_MYCVA</name>
<feature type="domain" description="RNA polymerase sigma-70 region 2" evidence="6">
    <location>
        <begin position="63"/>
        <end position="132"/>
    </location>
</feature>
<dbReference type="AlphaFoldDB" id="K0UDK2"/>
<dbReference type="SUPFAM" id="SSF88659">
    <property type="entry name" value="Sigma3 and sigma4 domains of RNA polymerase sigma factors"/>
    <property type="match status" value="2"/>
</dbReference>
<keyword evidence="4" id="KW-0804">Transcription</keyword>
<keyword evidence="3" id="KW-0238">DNA-binding</keyword>
<dbReference type="Pfam" id="PF04545">
    <property type="entry name" value="Sigma70_r4"/>
    <property type="match status" value="1"/>
</dbReference>
<dbReference type="PANTHER" id="PTHR30385:SF4">
    <property type="entry name" value="RNA POLYMERASE SIGMA-E FACTOR"/>
    <property type="match status" value="1"/>
</dbReference>
<dbReference type="InterPro" id="IPR007627">
    <property type="entry name" value="RNA_pol_sigma70_r2"/>
</dbReference>
<evidence type="ECO:0000256" key="4">
    <source>
        <dbReference type="ARBA" id="ARBA00023163"/>
    </source>
</evidence>
<evidence type="ECO:0000256" key="2">
    <source>
        <dbReference type="ARBA" id="ARBA00023082"/>
    </source>
</evidence>
<dbReference type="Gene3D" id="1.20.120.1810">
    <property type="match status" value="1"/>
</dbReference>
<dbReference type="NCBIfam" id="TIGR02937">
    <property type="entry name" value="sigma70-ECF"/>
    <property type="match status" value="1"/>
</dbReference>
<evidence type="ECO:0000259" key="6">
    <source>
        <dbReference type="Pfam" id="PF04542"/>
    </source>
</evidence>
<dbReference type="PATRIC" id="fig|1194972.3.peg.5333"/>
<dbReference type="InterPro" id="IPR007630">
    <property type="entry name" value="RNA_pol_sigma70_r4"/>
</dbReference>
<dbReference type="InterPro" id="IPR000943">
    <property type="entry name" value="RNA_pol_sigma70"/>
</dbReference>
<dbReference type="SUPFAM" id="SSF88946">
    <property type="entry name" value="Sigma2 domain of RNA polymerase sigma factors"/>
    <property type="match status" value="1"/>
</dbReference>
<dbReference type="GO" id="GO:0016987">
    <property type="term" value="F:sigma factor activity"/>
    <property type="evidence" value="ECO:0007669"/>
    <property type="project" value="UniProtKB-KW"/>
</dbReference>
<comment type="caution">
    <text evidence="8">The sequence shown here is derived from an EMBL/GenBank/DDBJ whole genome shotgun (WGS) entry which is preliminary data.</text>
</comment>
<dbReference type="HOGENOM" id="CLU_014793_8_5_11"/>
<evidence type="ECO:0000259" key="7">
    <source>
        <dbReference type="Pfam" id="PF04545"/>
    </source>
</evidence>
<feature type="domain" description="RNA polymerase sigma-70 region 4" evidence="7">
    <location>
        <begin position="231"/>
        <end position="280"/>
    </location>
</feature>
<evidence type="ECO:0000259" key="5">
    <source>
        <dbReference type="Pfam" id="PF04539"/>
    </source>
</evidence>
<keyword evidence="9" id="KW-1185">Reference proteome</keyword>
<dbReference type="NCBIfam" id="NF005514">
    <property type="entry name" value="PRK07122.1"/>
    <property type="match status" value="1"/>
</dbReference>
<accession>K0UDK2</accession>
<keyword evidence="2" id="KW-0731">Sigma factor</keyword>
<dbReference type="Pfam" id="PF04542">
    <property type="entry name" value="Sigma70_r2"/>
    <property type="match status" value="1"/>
</dbReference>
<feature type="domain" description="RNA polymerase sigma-70 region 3" evidence="5">
    <location>
        <begin position="142"/>
        <end position="217"/>
    </location>
</feature>
<evidence type="ECO:0000256" key="1">
    <source>
        <dbReference type="ARBA" id="ARBA00023015"/>
    </source>
</evidence>
<dbReference type="EMBL" id="ALQA01000093">
    <property type="protein sequence ID" value="EJZ04971.1"/>
    <property type="molecule type" value="Genomic_DNA"/>
</dbReference>
<dbReference type="Proteomes" id="UP000006072">
    <property type="component" value="Unassembled WGS sequence"/>
</dbReference>
<dbReference type="GO" id="GO:0006352">
    <property type="term" value="P:DNA-templated transcription initiation"/>
    <property type="evidence" value="ECO:0007669"/>
    <property type="project" value="InterPro"/>
</dbReference>
<evidence type="ECO:0000313" key="8">
    <source>
        <dbReference type="EMBL" id="EJZ04971.1"/>
    </source>
</evidence>
<keyword evidence="1" id="KW-0805">Transcription regulation</keyword>
<dbReference type="Pfam" id="PF04539">
    <property type="entry name" value="Sigma70_r3"/>
    <property type="match status" value="1"/>
</dbReference>
<dbReference type="InterPro" id="IPR013324">
    <property type="entry name" value="RNA_pol_sigma_r3/r4-like"/>
</dbReference>
<evidence type="ECO:0000313" key="9">
    <source>
        <dbReference type="Proteomes" id="UP000006072"/>
    </source>
</evidence>
<evidence type="ECO:0000256" key="3">
    <source>
        <dbReference type="ARBA" id="ARBA00023125"/>
    </source>
</evidence>
<sequence>MQTIDQPKTIAPTITPTETIERRHTHKTRPRTNGAYDDVVDMFRELSALDPESVAYQRLREAIVERCLPLADHIARRFRGRGEAHEDLVQVARVGLLNAVNRFDVDAANDFLAFAVPTMMGEVRRYFRDHGWSLKVPRRLKELNVRMNSAKSELTHQLNRAPTPSELAEYLGMDRAEIVEGLVAANAYSTRSTEQETMLNGDGDGLTLLDTIGGPDENIQRVIDIQTVQPLLATLPARDRLVLQLRFFDNRTQSQIAEQIGVSQMHVSRLLSRALATLRAQVG</sequence>